<dbReference type="STRING" id="1542390.KX01_1111"/>
<evidence type="ECO:0000256" key="3">
    <source>
        <dbReference type="ARBA" id="ARBA00004947"/>
    </source>
</evidence>
<name>A0A1J0KU74_9GAMM</name>
<evidence type="ECO:0000256" key="8">
    <source>
        <dbReference type="ARBA" id="ARBA00023144"/>
    </source>
</evidence>
<dbReference type="GO" id="GO:0003978">
    <property type="term" value="F:UDP-glucose 4-epimerase activity"/>
    <property type="evidence" value="ECO:0007669"/>
    <property type="project" value="UniProtKB-UniRule"/>
</dbReference>
<evidence type="ECO:0000256" key="4">
    <source>
        <dbReference type="ARBA" id="ARBA00007637"/>
    </source>
</evidence>
<evidence type="ECO:0000256" key="9">
    <source>
        <dbReference type="ARBA" id="ARBA00023235"/>
    </source>
</evidence>
<dbReference type="InterPro" id="IPR005886">
    <property type="entry name" value="UDP_G4E"/>
</dbReference>
<dbReference type="AlphaFoldDB" id="A0A1J0KU74"/>
<keyword evidence="8" id="KW-0299">Galactose metabolism</keyword>
<dbReference type="GO" id="GO:0006012">
    <property type="term" value="P:galactose metabolic process"/>
    <property type="evidence" value="ECO:0007669"/>
    <property type="project" value="UniProtKB-UniPathway"/>
</dbReference>
<keyword evidence="13" id="KW-1185">Reference proteome</keyword>
<protein>
    <recommendedName>
        <fullName evidence="6 10">UDP-glucose 4-epimerase</fullName>
        <ecNumber evidence="5 10">5.1.3.2</ecNumber>
    </recommendedName>
</protein>
<keyword evidence="9 10" id="KW-0413">Isomerase</keyword>
<comment type="cofactor">
    <cofactor evidence="2 10">
        <name>NAD(+)</name>
        <dbReference type="ChEBI" id="CHEBI:57540"/>
    </cofactor>
</comment>
<dbReference type="Gene3D" id="3.40.50.720">
    <property type="entry name" value="NAD(P)-binding Rossmann-like Domain"/>
    <property type="match status" value="1"/>
</dbReference>
<keyword evidence="7 10" id="KW-0520">NAD</keyword>
<dbReference type="NCBIfam" id="NF007956">
    <property type="entry name" value="PRK10675.1"/>
    <property type="match status" value="1"/>
</dbReference>
<dbReference type="SUPFAM" id="SSF51735">
    <property type="entry name" value="NAD(P)-binding Rossmann-fold domains"/>
    <property type="match status" value="1"/>
</dbReference>
<evidence type="ECO:0000256" key="2">
    <source>
        <dbReference type="ARBA" id="ARBA00001911"/>
    </source>
</evidence>
<dbReference type="UniPathway" id="UPA00214"/>
<evidence type="ECO:0000256" key="7">
    <source>
        <dbReference type="ARBA" id="ARBA00023027"/>
    </source>
</evidence>
<dbReference type="CDD" id="cd05247">
    <property type="entry name" value="UDP_G4E_1_SDR_e"/>
    <property type="match status" value="1"/>
</dbReference>
<dbReference type="Proteomes" id="UP000182521">
    <property type="component" value="Chromosome"/>
</dbReference>
<dbReference type="RefSeq" id="WP_071664033.1">
    <property type="nucleotide sequence ID" value="NZ_CP009654.1"/>
</dbReference>
<accession>A0A1J0KU74</accession>
<evidence type="ECO:0000256" key="1">
    <source>
        <dbReference type="ARBA" id="ARBA00000083"/>
    </source>
</evidence>
<gene>
    <name evidence="12" type="primary">galE</name>
    <name evidence="12" type="ORF">KX01_1111</name>
</gene>
<evidence type="ECO:0000256" key="10">
    <source>
        <dbReference type="RuleBase" id="RU366046"/>
    </source>
</evidence>
<proteinExistence type="inferred from homology"/>
<reference evidence="13" key="1">
    <citation type="submission" date="2014-10" db="EMBL/GenBank/DDBJ databases">
        <authorList>
            <person name="Kuske C.R."/>
            <person name="Challacombe J.F."/>
            <person name="Daligault H.E."/>
            <person name="Davenport K.W."/>
            <person name="Johnson S.L."/>
            <person name="Siddaramappa S."/>
            <person name="Petersen J.M."/>
        </authorList>
    </citation>
    <scope>NUCLEOTIDE SEQUENCE [LARGE SCALE GENOMIC DNA]</scope>
    <source>
        <strain evidence="13">CA97-1460</strain>
    </source>
</reference>
<dbReference type="PRINTS" id="PR01713">
    <property type="entry name" value="NUCEPIMERASE"/>
</dbReference>
<evidence type="ECO:0000259" key="11">
    <source>
        <dbReference type="Pfam" id="PF01370"/>
    </source>
</evidence>
<comment type="similarity">
    <text evidence="4 10">Belongs to the NAD(P)-dependent epimerase/dehydratase family.</text>
</comment>
<comment type="catalytic activity">
    <reaction evidence="1 10">
        <text>UDP-alpha-D-glucose = UDP-alpha-D-galactose</text>
        <dbReference type="Rhea" id="RHEA:22168"/>
        <dbReference type="ChEBI" id="CHEBI:58885"/>
        <dbReference type="ChEBI" id="CHEBI:66914"/>
        <dbReference type="EC" id="5.1.3.2"/>
    </reaction>
</comment>
<evidence type="ECO:0000313" key="12">
    <source>
        <dbReference type="EMBL" id="APC97231.1"/>
    </source>
</evidence>
<dbReference type="InterPro" id="IPR001509">
    <property type="entry name" value="Epimerase_deHydtase"/>
</dbReference>
<dbReference type="EMBL" id="CP009654">
    <property type="protein sequence ID" value="APC97231.1"/>
    <property type="molecule type" value="Genomic_DNA"/>
</dbReference>
<dbReference type="PANTHER" id="PTHR43725:SF47">
    <property type="entry name" value="UDP-GLUCOSE 4-EPIMERASE"/>
    <property type="match status" value="1"/>
</dbReference>
<dbReference type="Pfam" id="PF01370">
    <property type="entry name" value="Epimerase"/>
    <property type="match status" value="1"/>
</dbReference>
<keyword evidence="10" id="KW-0119">Carbohydrate metabolism</keyword>
<evidence type="ECO:0000313" key="13">
    <source>
        <dbReference type="Proteomes" id="UP000182521"/>
    </source>
</evidence>
<dbReference type="EC" id="5.1.3.2" evidence="5 10"/>
<organism evidence="12 13">
    <name type="scientific">Francisella frigiditurris</name>
    <dbReference type="NCBI Taxonomy" id="1542390"/>
    <lineage>
        <taxon>Bacteria</taxon>
        <taxon>Pseudomonadati</taxon>
        <taxon>Pseudomonadota</taxon>
        <taxon>Gammaproteobacteria</taxon>
        <taxon>Thiotrichales</taxon>
        <taxon>Francisellaceae</taxon>
        <taxon>Francisella</taxon>
    </lineage>
</organism>
<dbReference type="Gene3D" id="3.90.25.10">
    <property type="entry name" value="UDP-galactose 4-epimerase, domain 1"/>
    <property type="match status" value="1"/>
</dbReference>
<dbReference type="GO" id="GO:0005829">
    <property type="term" value="C:cytosol"/>
    <property type="evidence" value="ECO:0007669"/>
    <property type="project" value="TreeGrafter"/>
</dbReference>
<evidence type="ECO:0000256" key="5">
    <source>
        <dbReference type="ARBA" id="ARBA00013189"/>
    </source>
</evidence>
<dbReference type="KEGG" id="frc:KX01_1111"/>
<dbReference type="PANTHER" id="PTHR43725">
    <property type="entry name" value="UDP-GLUCOSE 4-EPIMERASE"/>
    <property type="match status" value="1"/>
</dbReference>
<feature type="domain" description="NAD-dependent epimerase/dehydratase" evidence="11">
    <location>
        <begin position="5"/>
        <end position="264"/>
    </location>
</feature>
<comment type="pathway">
    <text evidence="3 10">Carbohydrate metabolism; galactose metabolism.</text>
</comment>
<evidence type="ECO:0000256" key="6">
    <source>
        <dbReference type="ARBA" id="ARBA00018569"/>
    </source>
</evidence>
<dbReference type="InterPro" id="IPR036291">
    <property type="entry name" value="NAD(P)-bd_dom_sf"/>
</dbReference>
<dbReference type="NCBIfam" id="TIGR01179">
    <property type="entry name" value="galE"/>
    <property type="match status" value="1"/>
</dbReference>
<dbReference type="OrthoDB" id="9803010at2"/>
<comment type="subunit">
    <text evidence="10">Homodimer.</text>
</comment>
<sequence>MSKTILVTGGAGFIGSHTVVELLERNYKVIVVDDFSNSKESVIERIKQITHKDFLSFKLNMLDKLKLREVFEKNKIDSVIHFAGLKAVGESVEKPMLYYRHNIDITLNLVELMEEYEINNLVFSSSATVYGMDNKVPFVEGMPLNAVSPYAATKLIIERILVDIQKAYSNFNIAILRYFNPVGAHASGIIGEDPEGIPNNLMPYLAQVGSGLRDRLNVFGGDYQTHDGTAIRDYIHVNDLAEGHILALEKLYKEKVGCEAYNLGSGSGYSVLDIVKAYEEVLGKKISYKIVDRRDGDIERMLADITKSKRELSFNVSKSLYDMCKDTIKWQEYTNLHKL</sequence>